<proteinExistence type="predicted"/>
<name>A0AAN7ZM00_9COLE</name>
<gene>
    <name evidence="2" type="ORF">RI129_002299</name>
</gene>
<evidence type="ECO:0000313" key="2">
    <source>
        <dbReference type="EMBL" id="KAK5647407.1"/>
    </source>
</evidence>
<dbReference type="EMBL" id="JAVRBK010000002">
    <property type="protein sequence ID" value="KAK5647407.1"/>
    <property type="molecule type" value="Genomic_DNA"/>
</dbReference>
<sequence>MNKFVISLFVFVVVVRASRGDSFDDDFDNIDIDEILENKRLVDNYIHCFKTGQKCTPEGQKFRDLLPKALKSKCNDCTEEQKEKVYKSLEWAIQNRPDDFLEIEAIHDPDHHFRADFASELADRHIVLPPPK</sequence>
<dbReference type="InterPro" id="IPR036682">
    <property type="entry name" value="OS_D_A10/PebIII_sf"/>
</dbReference>
<dbReference type="AlphaFoldDB" id="A0AAN7ZM00"/>
<keyword evidence="3" id="KW-1185">Reference proteome</keyword>
<protein>
    <submittedName>
        <fullName evidence="2">Uncharacterized protein</fullName>
    </submittedName>
</protein>
<accession>A0AAN7ZM00</accession>
<comment type="caution">
    <text evidence="2">The sequence shown here is derived from an EMBL/GenBank/DDBJ whole genome shotgun (WGS) entry which is preliminary data.</text>
</comment>
<dbReference type="Proteomes" id="UP001329430">
    <property type="component" value="Chromosome 2"/>
</dbReference>
<feature type="chain" id="PRO_5043022188" evidence="1">
    <location>
        <begin position="21"/>
        <end position="132"/>
    </location>
</feature>
<feature type="signal peptide" evidence="1">
    <location>
        <begin position="1"/>
        <end position="20"/>
    </location>
</feature>
<evidence type="ECO:0000313" key="3">
    <source>
        <dbReference type="Proteomes" id="UP001329430"/>
    </source>
</evidence>
<organism evidence="2 3">
    <name type="scientific">Pyrocoelia pectoralis</name>
    <dbReference type="NCBI Taxonomy" id="417401"/>
    <lineage>
        <taxon>Eukaryota</taxon>
        <taxon>Metazoa</taxon>
        <taxon>Ecdysozoa</taxon>
        <taxon>Arthropoda</taxon>
        <taxon>Hexapoda</taxon>
        <taxon>Insecta</taxon>
        <taxon>Pterygota</taxon>
        <taxon>Neoptera</taxon>
        <taxon>Endopterygota</taxon>
        <taxon>Coleoptera</taxon>
        <taxon>Polyphaga</taxon>
        <taxon>Elateriformia</taxon>
        <taxon>Elateroidea</taxon>
        <taxon>Lampyridae</taxon>
        <taxon>Lampyrinae</taxon>
        <taxon>Pyrocoelia</taxon>
    </lineage>
</organism>
<evidence type="ECO:0000256" key="1">
    <source>
        <dbReference type="SAM" id="SignalP"/>
    </source>
</evidence>
<dbReference type="PANTHER" id="PTHR11257:SF12">
    <property type="entry name" value="EJACULATORY BULB-SPECIFIC PROTEIN 3-RELATED"/>
    <property type="match status" value="1"/>
</dbReference>
<dbReference type="Gene3D" id="1.10.2080.10">
    <property type="entry name" value="Insect odorant-binding protein A10/Ejaculatory bulb-specific protein 3"/>
    <property type="match status" value="1"/>
</dbReference>
<dbReference type="InterPro" id="IPR005055">
    <property type="entry name" value="A10/PebIII"/>
</dbReference>
<dbReference type="SUPFAM" id="SSF100910">
    <property type="entry name" value="Chemosensory protein Csp2"/>
    <property type="match status" value="1"/>
</dbReference>
<dbReference type="Pfam" id="PF03392">
    <property type="entry name" value="OS-D"/>
    <property type="match status" value="1"/>
</dbReference>
<reference evidence="2 3" key="1">
    <citation type="journal article" date="2024" name="Insects">
        <title>An Improved Chromosome-Level Genome Assembly of the Firefly Pyrocoelia pectoralis.</title>
        <authorList>
            <person name="Fu X."/>
            <person name="Meyer-Rochow V.B."/>
            <person name="Ballantyne L."/>
            <person name="Zhu X."/>
        </authorList>
    </citation>
    <scope>NUCLEOTIDE SEQUENCE [LARGE SCALE GENOMIC DNA]</scope>
    <source>
        <strain evidence="2">XCY_ONT2</strain>
    </source>
</reference>
<dbReference type="PANTHER" id="PTHR11257">
    <property type="entry name" value="CHEMOSENSORY PROTEIN-RELATED"/>
    <property type="match status" value="1"/>
</dbReference>
<keyword evidence="1" id="KW-0732">Signal</keyword>